<dbReference type="OrthoDB" id="272552at2"/>
<dbReference type="GO" id="GO:0016491">
    <property type="term" value="F:oxidoreductase activity"/>
    <property type="evidence" value="ECO:0007669"/>
    <property type="project" value="InterPro"/>
</dbReference>
<proteinExistence type="predicted"/>
<name>A0A4P7L3I7_9BURK</name>
<dbReference type="SUPFAM" id="SSF55469">
    <property type="entry name" value="FMN-dependent nitroreductase-like"/>
    <property type="match status" value="2"/>
</dbReference>
<organism evidence="1 2">
    <name type="scientific">Cupriavidus oxalaticus</name>
    <dbReference type="NCBI Taxonomy" id="96344"/>
    <lineage>
        <taxon>Bacteria</taxon>
        <taxon>Pseudomonadati</taxon>
        <taxon>Pseudomonadota</taxon>
        <taxon>Betaproteobacteria</taxon>
        <taxon>Burkholderiales</taxon>
        <taxon>Burkholderiaceae</taxon>
        <taxon>Cupriavidus</taxon>
    </lineage>
</organism>
<dbReference type="KEGG" id="cox:E0W60_01590"/>
<accession>A0A4P7L3I7</accession>
<dbReference type="Gene3D" id="3.40.109.10">
    <property type="entry name" value="NADH Oxidase"/>
    <property type="match status" value="1"/>
</dbReference>
<protein>
    <recommendedName>
        <fullName evidence="3">Nitroreductase</fullName>
    </recommendedName>
</protein>
<dbReference type="RefSeq" id="WP_135702802.1">
    <property type="nucleotide sequence ID" value="NZ_CP038634.1"/>
</dbReference>
<evidence type="ECO:0008006" key="3">
    <source>
        <dbReference type="Google" id="ProtNLM"/>
    </source>
</evidence>
<dbReference type="InterPro" id="IPR000415">
    <property type="entry name" value="Nitroreductase-like"/>
</dbReference>
<dbReference type="AlphaFoldDB" id="A0A4P7L3I7"/>
<dbReference type="Proteomes" id="UP000295294">
    <property type="component" value="Chromosome 1"/>
</dbReference>
<evidence type="ECO:0000313" key="2">
    <source>
        <dbReference type="Proteomes" id="UP000295294"/>
    </source>
</evidence>
<gene>
    <name evidence="1" type="ORF">E0W60_01590</name>
</gene>
<reference evidence="1 2" key="1">
    <citation type="submission" date="2019-03" db="EMBL/GenBank/DDBJ databases">
        <title>Efficiently degradation of phenoxyalkanoic acid herbicides by Cupriavidus oxalaticus strain X32.</title>
        <authorList>
            <person name="Sheng X."/>
        </authorList>
    </citation>
    <scope>NUCLEOTIDE SEQUENCE [LARGE SCALE GENOMIC DNA]</scope>
    <source>
        <strain evidence="1 2">X32</strain>
    </source>
</reference>
<dbReference type="EMBL" id="CP038634">
    <property type="protein sequence ID" value="QBY49944.1"/>
    <property type="molecule type" value="Genomic_DNA"/>
</dbReference>
<evidence type="ECO:0000313" key="1">
    <source>
        <dbReference type="EMBL" id="QBY49944.1"/>
    </source>
</evidence>
<sequence length="338" mass="35592">MLTPDQQLALVAQAARAPSAHNIQPARWHFAGDRILLLEDPARWLSVGDPTGRDNRVALGMAWEGMALALSAIGFALSPPEVAALPYPPAAAGPRVAATGELRPGACADPLAAACEQRRTWRGTFAPADAAQLAAMDQCIATHAPVAMAAEPASTAQIASWHEAAAAAAFHDPAFVRELYHWMRLSPRAAGWTRDGLSAECMALSRWEAMAASVALRPAVVRALSALSLTGLLAADAAKVNSAARIVLIHAAHDVTDFEAGRRWYRFWLGMAALGFAGVPMSALSDSPRYAALLTDHQALPAGHRLVNVMRFGPAPGAAIPRSARLPAAELLQADGPR</sequence>